<dbReference type="AlphaFoldDB" id="A0A3M7RW37"/>
<organism evidence="1 2">
    <name type="scientific">Brachionus plicatilis</name>
    <name type="common">Marine rotifer</name>
    <name type="synonym">Brachionus muelleri</name>
    <dbReference type="NCBI Taxonomy" id="10195"/>
    <lineage>
        <taxon>Eukaryota</taxon>
        <taxon>Metazoa</taxon>
        <taxon>Spiralia</taxon>
        <taxon>Gnathifera</taxon>
        <taxon>Rotifera</taxon>
        <taxon>Eurotatoria</taxon>
        <taxon>Monogononta</taxon>
        <taxon>Pseudotrocha</taxon>
        <taxon>Ploima</taxon>
        <taxon>Brachionidae</taxon>
        <taxon>Brachionus</taxon>
    </lineage>
</organism>
<accession>A0A3M7RW37</accession>
<reference evidence="1 2" key="1">
    <citation type="journal article" date="2018" name="Sci. Rep.">
        <title>Genomic signatures of local adaptation to the degree of environmental predictability in rotifers.</title>
        <authorList>
            <person name="Franch-Gras L."/>
            <person name="Hahn C."/>
            <person name="Garcia-Roger E.M."/>
            <person name="Carmona M.J."/>
            <person name="Serra M."/>
            <person name="Gomez A."/>
        </authorList>
    </citation>
    <scope>NUCLEOTIDE SEQUENCE [LARGE SCALE GENOMIC DNA]</scope>
    <source>
        <strain evidence="1">HYR1</strain>
    </source>
</reference>
<protein>
    <submittedName>
        <fullName evidence="1">Uncharacterized protein</fullName>
    </submittedName>
</protein>
<evidence type="ECO:0000313" key="1">
    <source>
        <dbReference type="EMBL" id="RNA27545.1"/>
    </source>
</evidence>
<gene>
    <name evidence="1" type="ORF">BpHYR1_046678</name>
</gene>
<sequence>MISSTSLTNYDIRPSAFNGKMSSASAVNATSPTSVPTLHSLKRTSLNSSFSASKSKIRSNYGSGFFTTNANNQTDFYFRSLLQYIRSGNDDNFSEKLDFIFKQCPHFYNNMSKLNHQTNVPSPSLNTDKITNSHHKDNKDHHHQFFYHSSHLKITERNRWALIALLVLIIENHHSKNKSLIKVEKNETQFNPEILNYLLAILENLPNIKWNEDLMADNSCETMGSSKTRLLVVRMEYFSKIQCVLYFVTCKDQVCFQIIYFQIYKSNKKFAITLKGIFIFSLKNVKM</sequence>
<dbReference type="Proteomes" id="UP000276133">
    <property type="component" value="Unassembled WGS sequence"/>
</dbReference>
<keyword evidence="2" id="KW-1185">Reference proteome</keyword>
<dbReference type="EMBL" id="REGN01002531">
    <property type="protein sequence ID" value="RNA27545.1"/>
    <property type="molecule type" value="Genomic_DNA"/>
</dbReference>
<name>A0A3M7RW37_BRAPC</name>
<comment type="caution">
    <text evidence="1">The sequence shown here is derived from an EMBL/GenBank/DDBJ whole genome shotgun (WGS) entry which is preliminary data.</text>
</comment>
<proteinExistence type="predicted"/>
<evidence type="ECO:0000313" key="2">
    <source>
        <dbReference type="Proteomes" id="UP000276133"/>
    </source>
</evidence>